<evidence type="ECO:0000256" key="1">
    <source>
        <dbReference type="ARBA" id="ARBA00022737"/>
    </source>
</evidence>
<dbReference type="GO" id="GO:0030435">
    <property type="term" value="P:sporulation resulting in formation of a cellular spore"/>
    <property type="evidence" value="ECO:0007669"/>
    <property type="project" value="UniProtKB-KW"/>
</dbReference>
<dbReference type="Pfam" id="PF04383">
    <property type="entry name" value="KilA-N"/>
    <property type="match status" value="1"/>
</dbReference>
<keyword evidence="2" id="KW-0749">Sporulation</keyword>
<feature type="domain" description="HTH APSES-type" evidence="8">
    <location>
        <begin position="10"/>
        <end position="116"/>
    </location>
</feature>
<dbReference type="GO" id="GO:0048315">
    <property type="term" value="P:conidium formation"/>
    <property type="evidence" value="ECO:0007669"/>
    <property type="project" value="UniProtKB-KW"/>
</dbReference>
<dbReference type="InterPro" id="IPR036770">
    <property type="entry name" value="Ankyrin_rpt-contain_sf"/>
</dbReference>
<dbReference type="Gene3D" id="1.25.40.20">
    <property type="entry name" value="Ankyrin repeat-containing domain"/>
    <property type="match status" value="1"/>
</dbReference>
<dbReference type="PANTHER" id="PTHR43828">
    <property type="entry name" value="ASPARAGINASE"/>
    <property type="match status" value="1"/>
</dbReference>
<accession>A0A8H3FFW5</accession>
<organism evidence="9 10">
    <name type="scientific">Gomphillus americanus</name>
    <dbReference type="NCBI Taxonomy" id="1940652"/>
    <lineage>
        <taxon>Eukaryota</taxon>
        <taxon>Fungi</taxon>
        <taxon>Dikarya</taxon>
        <taxon>Ascomycota</taxon>
        <taxon>Pezizomycotina</taxon>
        <taxon>Lecanoromycetes</taxon>
        <taxon>OSLEUM clade</taxon>
        <taxon>Ostropomycetidae</taxon>
        <taxon>Ostropales</taxon>
        <taxon>Graphidaceae</taxon>
        <taxon>Gomphilloideae</taxon>
        <taxon>Gomphillus</taxon>
    </lineage>
</organism>
<dbReference type="GO" id="GO:0033309">
    <property type="term" value="C:SBF transcription complex"/>
    <property type="evidence" value="ECO:0007669"/>
    <property type="project" value="TreeGrafter"/>
</dbReference>
<dbReference type="InterPro" id="IPR051642">
    <property type="entry name" value="SWI6-like"/>
</dbReference>
<dbReference type="OrthoDB" id="6718656at2759"/>
<dbReference type="EMBL" id="CAJPDQ010000018">
    <property type="protein sequence ID" value="CAF9922754.1"/>
    <property type="molecule type" value="Genomic_DNA"/>
</dbReference>
<dbReference type="FunFam" id="3.10.260.10:FF:000001">
    <property type="entry name" value="APSES transcription factor (MbpA)"/>
    <property type="match status" value="1"/>
</dbReference>
<keyword evidence="6" id="KW-0175">Coiled coil</keyword>
<dbReference type="PROSITE" id="PS50297">
    <property type="entry name" value="ANK_REP_REGION"/>
    <property type="match status" value="1"/>
</dbReference>
<dbReference type="SUPFAM" id="SSF54616">
    <property type="entry name" value="DNA-binding domain of Mlu1-box binding protein MBP1"/>
    <property type="match status" value="1"/>
</dbReference>
<protein>
    <recommendedName>
        <fullName evidence="8">HTH APSES-type domain-containing protein</fullName>
    </recommendedName>
</protein>
<evidence type="ECO:0000259" key="8">
    <source>
        <dbReference type="PROSITE" id="PS51299"/>
    </source>
</evidence>
<dbReference type="PROSITE" id="PS50088">
    <property type="entry name" value="ANK_REPEAT"/>
    <property type="match status" value="1"/>
</dbReference>
<evidence type="ECO:0000256" key="6">
    <source>
        <dbReference type="SAM" id="Coils"/>
    </source>
</evidence>
<sequence>MAVEGLENTVYSATYSNVPVYELVVNGKQVMRRRSDNWINATHILIVAELDKPARTRVLEKEVQLGTHEKIQGGYGKYQGTWVPLEQGLVVAQKYNVYSILQPIFDFIHGPESPPKAPKRTNAAAKPRQAKATTGGRKAQPKQQAAPRRAQKVEIYDNISDQLHDDDSPDENTIDSPSMIDEDDYPGTGNRRRHAVLDEQALQSREHQEWSDRLLDYFMLLDDNPASAVHNRPRMPPNVQIDRPVDADGHTALHWACSMGDVETAKELLQHHASIYVQNVRGETPLVRAGLFANCYDRGTWAKMVHLLQDTIMTVDFHGGTVFHHIALTASGGSKAARAKHYLDILLNKLMEMVAPTEFVNFLNMQDKNGDTAFHIAARLSRRCSKLFTAYGVPSDIPNGNGETVSSIMGLKTNGRSQSLGGHLIASSSPVTERTHLVDASPSKFSTSLGVNMQHLKTAPSQTFSRNLNSLIAGQFNLFLEAGETEMAEKEALLADVARAAERINKEASSIRQKIYALTANLENSEEDVILQQECETLIQEAERLEEQVQHRQIQRLVHQEENGVEALNGISNEDREIELNDKEIACRTLAAEQETRQRFVKELVLAESNSGMTNGGQHLMAMVSKILGISTDQVASVVDEILEDMEASKGPDVFNDGTMHVDL</sequence>
<feature type="compositionally biased region" description="Low complexity" evidence="7">
    <location>
        <begin position="137"/>
        <end position="148"/>
    </location>
</feature>
<dbReference type="PROSITE" id="PS51299">
    <property type="entry name" value="HTH_APSES"/>
    <property type="match status" value="1"/>
</dbReference>
<evidence type="ECO:0000256" key="5">
    <source>
        <dbReference type="PROSITE-ProRule" id="PRU00023"/>
    </source>
</evidence>
<dbReference type="InterPro" id="IPR002110">
    <property type="entry name" value="Ankyrin_rpt"/>
</dbReference>
<evidence type="ECO:0000313" key="10">
    <source>
        <dbReference type="Proteomes" id="UP000664169"/>
    </source>
</evidence>
<dbReference type="SMART" id="SM00248">
    <property type="entry name" value="ANK"/>
    <property type="match status" value="2"/>
</dbReference>
<dbReference type="InterPro" id="IPR036887">
    <property type="entry name" value="HTH_APSES_sf"/>
</dbReference>
<dbReference type="GO" id="GO:0030907">
    <property type="term" value="C:MBF transcription complex"/>
    <property type="evidence" value="ECO:0007669"/>
    <property type="project" value="TreeGrafter"/>
</dbReference>
<name>A0A8H3FFW5_9LECA</name>
<dbReference type="SUPFAM" id="SSF48403">
    <property type="entry name" value="Ankyrin repeat"/>
    <property type="match status" value="1"/>
</dbReference>
<dbReference type="GO" id="GO:0003677">
    <property type="term" value="F:DNA binding"/>
    <property type="evidence" value="ECO:0007669"/>
    <property type="project" value="InterPro"/>
</dbReference>
<dbReference type="InterPro" id="IPR018004">
    <property type="entry name" value="KilA/APSES_HTH"/>
</dbReference>
<evidence type="ECO:0000256" key="3">
    <source>
        <dbReference type="ARBA" id="ARBA00023043"/>
    </source>
</evidence>
<keyword evidence="3 5" id="KW-0040">ANK repeat</keyword>
<feature type="repeat" description="ANK" evidence="5">
    <location>
        <begin position="248"/>
        <end position="280"/>
    </location>
</feature>
<keyword evidence="4" id="KW-0183">Conidiation</keyword>
<dbReference type="AlphaFoldDB" id="A0A8H3FFW5"/>
<keyword evidence="1" id="KW-0677">Repeat</keyword>
<feature type="coiled-coil region" evidence="6">
    <location>
        <begin position="487"/>
        <end position="555"/>
    </location>
</feature>
<evidence type="ECO:0000256" key="4">
    <source>
        <dbReference type="ARBA" id="ARBA00023321"/>
    </source>
</evidence>
<evidence type="ECO:0000256" key="2">
    <source>
        <dbReference type="ARBA" id="ARBA00022969"/>
    </source>
</evidence>
<keyword evidence="10" id="KW-1185">Reference proteome</keyword>
<gene>
    <name evidence="9" type="ORF">GOMPHAMPRED_002663</name>
</gene>
<dbReference type="Proteomes" id="UP000664169">
    <property type="component" value="Unassembled WGS sequence"/>
</dbReference>
<dbReference type="InterPro" id="IPR003163">
    <property type="entry name" value="Tscrpt_reg_HTH_APSES-type"/>
</dbReference>
<reference evidence="9" key="1">
    <citation type="submission" date="2021-03" db="EMBL/GenBank/DDBJ databases">
        <authorList>
            <person name="Tagirdzhanova G."/>
        </authorList>
    </citation>
    <scope>NUCLEOTIDE SEQUENCE</scope>
</reference>
<dbReference type="SMART" id="SM01252">
    <property type="entry name" value="KilA-N"/>
    <property type="match status" value="1"/>
</dbReference>
<proteinExistence type="predicted"/>
<comment type="caution">
    <text evidence="9">The sequence shown here is derived from an EMBL/GenBank/DDBJ whole genome shotgun (WGS) entry which is preliminary data.</text>
</comment>
<dbReference type="GO" id="GO:0001228">
    <property type="term" value="F:DNA-binding transcription activator activity, RNA polymerase II-specific"/>
    <property type="evidence" value="ECO:0007669"/>
    <property type="project" value="UniProtKB-ARBA"/>
</dbReference>
<feature type="region of interest" description="Disordered" evidence="7">
    <location>
        <begin position="111"/>
        <end position="191"/>
    </location>
</feature>
<dbReference type="Pfam" id="PF00023">
    <property type="entry name" value="Ank"/>
    <property type="match status" value="1"/>
</dbReference>
<dbReference type="PANTHER" id="PTHR43828:SF15">
    <property type="entry name" value="TRANSCRIPTION FACTOR MBP1"/>
    <property type="match status" value="1"/>
</dbReference>
<evidence type="ECO:0000313" key="9">
    <source>
        <dbReference type="EMBL" id="CAF9922754.1"/>
    </source>
</evidence>
<evidence type="ECO:0000256" key="7">
    <source>
        <dbReference type="SAM" id="MobiDB-lite"/>
    </source>
</evidence>
<dbReference type="Gene3D" id="3.10.260.10">
    <property type="entry name" value="Transcription regulator HTH, APSES-type DNA-binding domain"/>
    <property type="match status" value="1"/>
</dbReference>